<dbReference type="AlphaFoldDB" id="B1FIT7"/>
<comment type="caution">
    <text evidence="2">The sequence shown here is derived from an EMBL/GenBank/DDBJ whole genome shotgun (WGS) entry which is preliminary data.</text>
</comment>
<evidence type="ECO:0000256" key="1">
    <source>
        <dbReference type="SAM" id="MobiDB-lite"/>
    </source>
</evidence>
<evidence type="ECO:0000313" key="2">
    <source>
        <dbReference type="EMBL" id="EDT02518.1"/>
    </source>
</evidence>
<reference evidence="2 3" key="1">
    <citation type="submission" date="2008-03" db="EMBL/GenBank/DDBJ databases">
        <title>Sequencing of the draft genome and assembly of Burkholderia ambifaria IOP40-10.</title>
        <authorList>
            <consortium name="US DOE Joint Genome Institute (JGI-PGF)"/>
            <person name="Copeland A."/>
            <person name="Lucas S."/>
            <person name="Lapidus A."/>
            <person name="Glavina del Rio T."/>
            <person name="Dalin E."/>
            <person name="Tice H."/>
            <person name="Bruce D."/>
            <person name="Goodwin L."/>
            <person name="Pitluck S."/>
            <person name="Larimer F."/>
            <person name="Land M.L."/>
            <person name="Hauser L."/>
            <person name="Tiedje J."/>
            <person name="Richardson P."/>
        </authorList>
    </citation>
    <scope>NUCLEOTIDE SEQUENCE [LARGE SCALE GENOMIC DNA]</scope>
    <source>
        <strain evidence="2 3">IOP40-10</strain>
    </source>
</reference>
<evidence type="ECO:0000313" key="3">
    <source>
        <dbReference type="Proteomes" id="UP000005463"/>
    </source>
</evidence>
<protein>
    <submittedName>
        <fullName evidence="2">Uncharacterized protein</fullName>
    </submittedName>
</protein>
<dbReference type="Proteomes" id="UP000005463">
    <property type="component" value="Unassembled WGS sequence"/>
</dbReference>
<feature type="compositionally biased region" description="Polar residues" evidence="1">
    <location>
        <begin position="12"/>
        <end position="24"/>
    </location>
</feature>
<accession>B1FIT7</accession>
<sequence length="42" mass="4359">MEKAKPEGAIRQNGSPVGGQNTRVSDAYETAAPMRTPAGSAR</sequence>
<name>B1FIT7_9BURK</name>
<organism evidence="2 3">
    <name type="scientific">Burkholderia ambifaria IOP40-10</name>
    <dbReference type="NCBI Taxonomy" id="396596"/>
    <lineage>
        <taxon>Bacteria</taxon>
        <taxon>Pseudomonadati</taxon>
        <taxon>Pseudomonadota</taxon>
        <taxon>Betaproteobacteria</taxon>
        <taxon>Burkholderiales</taxon>
        <taxon>Burkholderiaceae</taxon>
        <taxon>Burkholderia</taxon>
        <taxon>Burkholderia cepacia complex</taxon>
    </lineage>
</organism>
<gene>
    <name evidence="2" type="ORF">BamIOP4010DRAFT_3947</name>
</gene>
<feature type="region of interest" description="Disordered" evidence="1">
    <location>
        <begin position="1"/>
        <end position="42"/>
    </location>
</feature>
<dbReference type="EMBL" id="ABLC01000111">
    <property type="protein sequence ID" value="EDT02518.1"/>
    <property type="molecule type" value="Genomic_DNA"/>
</dbReference>
<proteinExistence type="predicted"/>
<dbReference type="PATRIC" id="fig|396596.7.peg.3583"/>